<gene>
    <name evidence="1" type="ORF">SRB5_26230</name>
</gene>
<sequence length="169" mass="17877">MEQRLLEGLVFLVVDGTTGPGRTMAVRLCAHGARVAVVGVVLPGRPDDVTAAAALTCQEMTRPGRVALPYQLDPADGDAVGRLLAEVWEDLGPVSAALVVVPRDTESPGPPAVIRTLSARIAESLPDGCRHLELDPGRGGRDRHALSAQDTWAQRVLKLLVNGPEPDSR</sequence>
<reference evidence="1 2" key="1">
    <citation type="submission" date="2019-10" db="EMBL/GenBank/DDBJ databases">
        <title>Streptomyces smaragdinus sp. nov. and Streptomyces fabii sp. nov., isolated from the gut of fungus growing-termite Macrotermes natalensis.</title>
        <authorList>
            <person name="Schwitalla J."/>
            <person name="Benndorf R."/>
            <person name="Martin K."/>
            <person name="De Beer W."/>
            <person name="Kaster A.-K."/>
            <person name="Vollmers J."/>
            <person name="Poulsen M."/>
            <person name="Beemelmanns C."/>
        </authorList>
    </citation>
    <scope>NUCLEOTIDE SEQUENCE [LARGE SCALE GENOMIC DNA]</scope>
    <source>
        <strain evidence="1 2">RB5</strain>
    </source>
</reference>
<dbReference type="SUPFAM" id="SSF51735">
    <property type="entry name" value="NAD(P)-binding Rossmann-fold domains"/>
    <property type="match status" value="1"/>
</dbReference>
<dbReference type="RefSeq" id="WP_153452105.1">
    <property type="nucleotide sequence ID" value="NZ_WEGJ01000007.1"/>
</dbReference>
<dbReference type="Proteomes" id="UP000466345">
    <property type="component" value="Unassembled WGS sequence"/>
</dbReference>
<dbReference type="EMBL" id="WEGJ01000007">
    <property type="protein sequence ID" value="MQY12489.1"/>
    <property type="molecule type" value="Genomic_DNA"/>
</dbReference>
<dbReference type="InterPro" id="IPR036291">
    <property type="entry name" value="NAD(P)-bd_dom_sf"/>
</dbReference>
<dbReference type="Gene3D" id="3.40.50.720">
    <property type="entry name" value="NAD(P)-binding Rossmann-like Domain"/>
    <property type="match status" value="1"/>
</dbReference>
<comment type="caution">
    <text evidence="1">The sequence shown here is derived from an EMBL/GenBank/DDBJ whole genome shotgun (WGS) entry which is preliminary data.</text>
</comment>
<organism evidence="1 2">
    <name type="scientific">Streptomyces smaragdinus</name>
    <dbReference type="NCBI Taxonomy" id="2585196"/>
    <lineage>
        <taxon>Bacteria</taxon>
        <taxon>Bacillati</taxon>
        <taxon>Actinomycetota</taxon>
        <taxon>Actinomycetes</taxon>
        <taxon>Kitasatosporales</taxon>
        <taxon>Streptomycetaceae</taxon>
        <taxon>Streptomyces</taxon>
    </lineage>
</organism>
<evidence type="ECO:0000313" key="2">
    <source>
        <dbReference type="Proteomes" id="UP000466345"/>
    </source>
</evidence>
<dbReference type="AlphaFoldDB" id="A0A7K0CG89"/>
<keyword evidence="2" id="KW-1185">Reference proteome</keyword>
<name>A0A7K0CG89_9ACTN</name>
<accession>A0A7K0CG89</accession>
<proteinExistence type="predicted"/>
<evidence type="ECO:0000313" key="1">
    <source>
        <dbReference type="EMBL" id="MQY12489.1"/>
    </source>
</evidence>
<protein>
    <submittedName>
        <fullName evidence="1">Uncharacterized protein</fullName>
    </submittedName>
</protein>